<accession>A0ABS0CUI1</accession>
<comment type="caution">
    <text evidence="1">The sequence shown here is derived from an EMBL/GenBank/DDBJ whole genome shotgun (WGS) entry which is preliminary data.</text>
</comment>
<dbReference type="EMBL" id="JADLQX010000017">
    <property type="protein sequence ID" value="MBF6300247.1"/>
    <property type="molecule type" value="Genomic_DNA"/>
</dbReference>
<sequence length="97" mass="11124">MRTESVDVTEVQVGDVIRDPFDADNWRRVRELGYDLLPKNDGSGEYWELFAFIGPLVDPPADVVESGDQPGFDRFIFREDERVIRRVGSRIPRGLPC</sequence>
<protein>
    <submittedName>
        <fullName evidence="1">Uncharacterized protein</fullName>
    </submittedName>
</protein>
<gene>
    <name evidence="1" type="ORF">IU459_22260</name>
</gene>
<dbReference type="RefSeq" id="WP_195131496.1">
    <property type="nucleotide sequence ID" value="NZ_JADLQX010000017.1"/>
</dbReference>
<name>A0ABS0CUI1_9NOCA</name>
<keyword evidence="2" id="KW-1185">Reference proteome</keyword>
<evidence type="ECO:0000313" key="1">
    <source>
        <dbReference type="EMBL" id="MBF6300247.1"/>
    </source>
</evidence>
<organism evidence="1 2">
    <name type="scientific">Nocardia amamiensis</name>
    <dbReference type="NCBI Taxonomy" id="404578"/>
    <lineage>
        <taxon>Bacteria</taxon>
        <taxon>Bacillati</taxon>
        <taxon>Actinomycetota</taxon>
        <taxon>Actinomycetes</taxon>
        <taxon>Mycobacteriales</taxon>
        <taxon>Nocardiaceae</taxon>
        <taxon>Nocardia</taxon>
    </lineage>
</organism>
<evidence type="ECO:0000313" key="2">
    <source>
        <dbReference type="Proteomes" id="UP000702209"/>
    </source>
</evidence>
<dbReference type="Proteomes" id="UP000702209">
    <property type="component" value="Unassembled WGS sequence"/>
</dbReference>
<proteinExistence type="predicted"/>
<reference evidence="1 2" key="1">
    <citation type="submission" date="2020-10" db="EMBL/GenBank/DDBJ databases">
        <title>Identification of Nocardia species via Next-generation sequencing and recognition of intraspecies genetic diversity.</title>
        <authorList>
            <person name="Li P."/>
            <person name="Li P."/>
            <person name="Lu B."/>
        </authorList>
    </citation>
    <scope>NUCLEOTIDE SEQUENCE [LARGE SCALE GENOMIC DNA]</scope>
    <source>
        <strain evidence="1 2">BJ06-0157</strain>
    </source>
</reference>